<dbReference type="InterPro" id="IPR024088">
    <property type="entry name" value="Tyr-tRNA-ligase_bac-type"/>
</dbReference>
<dbReference type="Proteomes" id="UP001150907">
    <property type="component" value="Unassembled WGS sequence"/>
</dbReference>
<evidence type="ECO:0000313" key="11">
    <source>
        <dbReference type="Proteomes" id="UP001150907"/>
    </source>
</evidence>
<dbReference type="Gene3D" id="1.10.240.10">
    <property type="entry name" value="Tyrosyl-Transfer RNA Synthetase"/>
    <property type="match status" value="1"/>
</dbReference>
<dbReference type="InterPro" id="IPR002307">
    <property type="entry name" value="Tyr-tRNA-ligase"/>
</dbReference>
<dbReference type="GO" id="GO:0005829">
    <property type="term" value="C:cytosol"/>
    <property type="evidence" value="ECO:0007669"/>
    <property type="project" value="TreeGrafter"/>
</dbReference>
<evidence type="ECO:0000256" key="9">
    <source>
        <dbReference type="RuleBase" id="RU361234"/>
    </source>
</evidence>
<dbReference type="GO" id="GO:0005739">
    <property type="term" value="C:mitochondrion"/>
    <property type="evidence" value="ECO:0007669"/>
    <property type="project" value="TreeGrafter"/>
</dbReference>
<evidence type="ECO:0000256" key="7">
    <source>
        <dbReference type="ARBA" id="ARBA00033323"/>
    </source>
</evidence>
<sequence length="316" mass="34858">MHSKVIETLRERHFVHSVTSDDIASRLHTPMAVYCGVDPTADSLHLGNMVALMGLLHFHIAGHKAIPLVGNATGMIGDPSGRSSERVALGPDTLARNVAGIESQLQRFFIRGTEYASRRVPGMDPGSLNKVCILHNADWYQNMNILSFLGHIGRHARVGTMMARDSVKSRLQSVQGISFTEFSYQLLQAYDFWYLYHHHGCRVQLGGSDQWGNITAGTDLIHRMPLEHSQSVAGANNAEKAGASREANDKAFGITIPLLTTASGEKFGKSAGNAIWLDERKTSAFDIYQFFVKTADADVERFLKLFTLLPLPHISQ</sequence>
<dbReference type="EMBL" id="JANBQF010001321">
    <property type="protein sequence ID" value="KAJ1997486.1"/>
    <property type="molecule type" value="Genomic_DNA"/>
</dbReference>
<dbReference type="EC" id="6.1.1.1" evidence="1 9"/>
<dbReference type="GO" id="GO:0004831">
    <property type="term" value="F:tyrosine-tRNA ligase activity"/>
    <property type="evidence" value="ECO:0007669"/>
    <property type="project" value="UniProtKB-EC"/>
</dbReference>
<evidence type="ECO:0000256" key="6">
    <source>
        <dbReference type="ARBA" id="ARBA00023146"/>
    </source>
</evidence>
<evidence type="ECO:0000256" key="3">
    <source>
        <dbReference type="ARBA" id="ARBA00022741"/>
    </source>
</evidence>
<proteinExistence type="inferred from homology"/>
<accession>A0A9W8B8F3</accession>
<comment type="similarity">
    <text evidence="9">Belongs to the class-I aminoacyl-tRNA synthetase family.</text>
</comment>
<organism evidence="10 11">
    <name type="scientific">Coemansia thaxteri</name>
    <dbReference type="NCBI Taxonomy" id="2663907"/>
    <lineage>
        <taxon>Eukaryota</taxon>
        <taxon>Fungi</taxon>
        <taxon>Fungi incertae sedis</taxon>
        <taxon>Zoopagomycota</taxon>
        <taxon>Kickxellomycotina</taxon>
        <taxon>Kickxellomycetes</taxon>
        <taxon>Kickxellales</taxon>
        <taxon>Kickxellaceae</taxon>
        <taxon>Coemansia</taxon>
    </lineage>
</organism>
<dbReference type="PROSITE" id="PS00178">
    <property type="entry name" value="AA_TRNA_LIGASE_I"/>
    <property type="match status" value="1"/>
</dbReference>
<dbReference type="NCBIfam" id="TIGR00234">
    <property type="entry name" value="tyrS"/>
    <property type="match status" value="1"/>
</dbReference>
<evidence type="ECO:0000256" key="8">
    <source>
        <dbReference type="ARBA" id="ARBA00048248"/>
    </source>
</evidence>
<comment type="caution">
    <text evidence="10">The sequence shown here is derived from an EMBL/GenBank/DDBJ whole genome shotgun (WGS) entry which is preliminary data.</text>
</comment>
<keyword evidence="5 9" id="KW-0648">Protein biosynthesis</keyword>
<evidence type="ECO:0000256" key="2">
    <source>
        <dbReference type="ARBA" id="ARBA00022598"/>
    </source>
</evidence>
<evidence type="ECO:0000256" key="5">
    <source>
        <dbReference type="ARBA" id="ARBA00022917"/>
    </source>
</evidence>
<dbReference type="GO" id="GO:0005524">
    <property type="term" value="F:ATP binding"/>
    <property type="evidence" value="ECO:0007669"/>
    <property type="project" value="UniProtKB-KW"/>
</dbReference>
<dbReference type="InterPro" id="IPR001412">
    <property type="entry name" value="aa-tRNA-synth_I_CS"/>
</dbReference>
<dbReference type="CDD" id="cd00805">
    <property type="entry name" value="TyrRS_core"/>
    <property type="match status" value="1"/>
</dbReference>
<keyword evidence="11" id="KW-1185">Reference proteome</keyword>
<evidence type="ECO:0000256" key="1">
    <source>
        <dbReference type="ARBA" id="ARBA00013160"/>
    </source>
</evidence>
<comment type="catalytic activity">
    <reaction evidence="8 9">
        <text>tRNA(Tyr) + L-tyrosine + ATP = L-tyrosyl-tRNA(Tyr) + AMP + diphosphate + H(+)</text>
        <dbReference type="Rhea" id="RHEA:10220"/>
        <dbReference type="Rhea" id="RHEA-COMP:9706"/>
        <dbReference type="Rhea" id="RHEA-COMP:9707"/>
        <dbReference type="ChEBI" id="CHEBI:15378"/>
        <dbReference type="ChEBI" id="CHEBI:30616"/>
        <dbReference type="ChEBI" id="CHEBI:33019"/>
        <dbReference type="ChEBI" id="CHEBI:58315"/>
        <dbReference type="ChEBI" id="CHEBI:78442"/>
        <dbReference type="ChEBI" id="CHEBI:78536"/>
        <dbReference type="ChEBI" id="CHEBI:456215"/>
        <dbReference type="EC" id="6.1.1.1"/>
    </reaction>
</comment>
<name>A0A9W8B8F3_9FUNG</name>
<protein>
    <recommendedName>
        <fullName evidence="1 9">Tyrosine--tRNA ligase</fullName>
        <ecNumber evidence="1 9">6.1.1.1</ecNumber>
    </recommendedName>
    <alternativeName>
        <fullName evidence="7 9">Tyrosyl-tRNA synthetase</fullName>
    </alternativeName>
</protein>
<evidence type="ECO:0000256" key="4">
    <source>
        <dbReference type="ARBA" id="ARBA00022840"/>
    </source>
</evidence>
<dbReference type="Pfam" id="PF00579">
    <property type="entry name" value="tRNA-synt_1b"/>
    <property type="match status" value="1"/>
</dbReference>
<gene>
    <name evidence="10" type="primary">MSY1</name>
    <name evidence="10" type="ORF">H4R26_005814</name>
</gene>
<feature type="non-terminal residue" evidence="10">
    <location>
        <position position="316"/>
    </location>
</feature>
<dbReference type="PRINTS" id="PR01040">
    <property type="entry name" value="TRNASYNTHTYR"/>
</dbReference>
<dbReference type="GO" id="GO:0006437">
    <property type="term" value="P:tyrosyl-tRNA aminoacylation"/>
    <property type="evidence" value="ECO:0007669"/>
    <property type="project" value="InterPro"/>
</dbReference>
<dbReference type="InterPro" id="IPR014729">
    <property type="entry name" value="Rossmann-like_a/b/a_fold"/>
</dbReference>
<dbReference type="SUPFAM" id="SSF52374">
    <property type="entry name" value="Nucleotidylyl transferase"/>
    <property type="match status" value="1"/>
</dbReference>
<dbReference type="PANTHER" id="PTHR11766:SF0">
    <property type="entry name" value="TYROSINE--TRNA LIGASE, MITOCHONDRIAL"/>
    <property type="match status" value="1"/>
</dbReference>
<keyword evidence="6 9" id="KW-0030">Aminoacyl-tRNA synthetase</keyword>
<keyword evidence="4 9" id="KW-0067">ATP-binding</keyword>
<dbReference type="PANTHER" id="PTHR11766">
    <property type="entry name" value="TYROSYL-TRNA SYNTHETASE"/>
    <property type="match status" value="1"/>
</dbReference>
<keyword evidence="3 9" id="KW-0547">Nucleotide-binding</keyword>
<keyword evidence="2 9" id="KW-0436">Ligase</keyword>
<dbReference type="Gene3D" id="3.40.50.620">
    <property type="entry name" value="HUPs"/>
    <property type="match status" value="1"/>
</dbReference>
<dbReference type="AlphaFoldDB" id="A0A9W8B8F3"/>
<evidence type="ECO:0000313" key="10">
    <source>
        <dbReference type="EMBL" id="KAJ1997486.1"/>
    </source>
</evidence>
<dbReference type="OrthoDB" id="337870at2759"/>
<reference evidence="10" key="1">
    <citation type="submission" date="2022-07" db="EMBL/GenBank/DDBJ databases">
        <title>Phylogenomic reconstructions and comparative analyses of Kickxellomycotina fungi.</title>
        <authorList>
            <person name="Reynolds N.K."/>
            <person name="Stajich J.E."/>
            <person name="Barry K."/>
            <person name="Grigoriev I.V."/>
            <person name="Crous P."/>
            <person name="Smith M.E."/>
        </authorList>
    </citation>
    <scope>NUCLEOTIDE SEQUENCE</scope>
    <source>
        <strain evidence="10">IMI 214461</strain>
    </source>
</reference>
<dbReference type="InterPro" id="IPR002305">
    <property type="entry name" value="aa-tRNA-synth_Ic"/>
</dbReference>